<dbReference type="AlphaFoldDB" id="A0A0P6WPL3"/>
<feature type="transmembrane region" description="Helical" evidence="6">
    <location>
        <begin position="39"/>
        <end position="59"/>
    </location>
</feature>
<evidence type="ECO:0000256" key="5">
    <source>
        <dbReference type="ARBA" id="ARBA00023136"/>
    </source>
</evidence>
<dbReference type="InterPro" id="IPR032816">
    <property type="entry name" value="VTT_dom"/>
</dbReference>
<feature type="transmembrane region" description="Helical" evidence="6">
    <location>
        <begin position="186"/>
        <end position="203"/>
    </location>
</feature>
<sequence length="219" mass="24433">MKKKEIGKIFLFIAILLCLMWISRNFFHVKPHDIRDWIVSFGIWAPIVFIVVYTVRPLILFPASILSFSAGLAFGAVEGFFYIVLGALGGATVAYYAASILGAKLLKRPSPRMAKIREKMEESGFIYVLVLRLVPFLNFDLVSYLAGMGKVRYLPFILATAIGILPGTFGYVFLGSSLVGEDRTNLYIAIAFFSAMIIVPLIFKKKMKAWLGLSGKEDK</sequence>
<protein>
    <recommendedName>
        <fullName evidence="6">TVP38/TMEM64 family membrane protein</fullName>
    </recommendedName>
</protein>
<evidence type="ECO:0000313" key="8">
    <source>
        <dbReference type="EMBL" id="KPL58279.1"/>
    </source>
</evidence>
<evidence type="ECO:0000256" key="1">
    <source>
        <dbReference type="ARBA" id="ARBA00004651"/>
    </source>
</evidence>
<dbReference type="OrthoDB" id="9812980at2"/>
<dbReference type="Proteomes" id="UP000050398">
    <property type="component" value="Unassembled WGS sequence"/>
</dbReference>
<dbReference type="PATRIC" id="fig|218284.4.peg.1748"/>
<dbReference type="Pfam" id="PF09335">
    <property type="entry name" value="VTT_dom"/>
    <property type="match status" value="1"/>
</dbReference>
<evidence type="ECO:0000256" key="3">
    <source>
        <dbReference type="ARBA" id="ARBA00022692"/>
    </source>
</evidence>
<evidence type="ECO:0000256" key="4">
    <source>
        <dbReference type="ARBA" id="ARBA00022989"/>
    </source>
</evidence>
<reference evidence="8 9" key="1">
    <citation type="submission" date="2015-08" db="EMBL/GenBank/DDBJ databases">
        <title>Draft Genome Sequence of Bacillus vietnamensis UCD-SED5.</title>
        <authorList>
            <person name="Lee R.D."/>
            <person name="Jospin G."/>
            <person name="Lang J.M."/>
            <person name="Coil D.A."/>
            <person name="Eisen J.A."/>
        </authorList>
    </citation>
    <scope>NUCLEOTIDE SEQUENCE [LARGE SCALE GENOMIC DNA]</scope>
    <source>
        <strain evidence="8 9">UCD-SED5</strain>
    </source>
</reference>
<feature type="transmembrane region" description="Helical" evidence="6">
    <location>
        <begin position="153"/>
        <end position="174"/>
    </location>
</feature>
<evidence type="ECO:0000313" key="9">
    <source>
        <dbReference type="Proteomes" id="UP000050398"/>
    </source>
</evidence>
<gene>
    <name evidence="8" type="ORF">AM506_17620</name>
</gene>
<evidence type="ECO:0000259" key="7">
    <source>
        <dbReference type="Pfam" id="PF09335"/>
    </source>
</evidence>
<comment type="subcellular location">
    <subcellularLocation>
        <location evidence="1 6">Cell membrane</location>
        <topology evidence="1 6">Multi-pass membrane protein</topology>
    </subcellularLocation>
</comment>
<keyword evidence="3 6" id="KW-0812">Transmembrane</keyword>
<dbReference type="eggNOG" id="COG0398">
    <property type="taxonomic scope" value="Bacteria"/>
</dbReference>
<evidence type="ECO:0000256" key="2">
    <source>
        <dbReference type="ARBA" id="ARBA00022475"/>
    </source>
</evidence>
<proteinExistence type="inferred from homology"/>
<dbReference type="GO" id="GO:0005886">
    <property type="term" value="C:plasma membrane"/>
    <property type="evidence" value="ECO:0007669"/>
    <property type="project" value="UniProtKB-SubCell"/>
</dbReference>
<feature type="transmembrane region" description="Helical" evidence="6">
    <location>
        <begin position="124"/>
        <end position="147"/>
    </location>
</feature>
<dbReference type="InterPro" id="IPR015414">
    <property type="entry name" value="TMEM64"/>
</dbReference>
<comment type="similarity">
    <text evidence="6">Belongs to the TVP38/TMEM64 family.</text>
</comment>
<dbReference type="RefSeq" id="WP_060673892.1">
    <property type="nucleotide sequence ID" value="NZ_LIXZ01000017.1"/>
</dbReference>
<feature type="transmembrane region" description="Helical" evidence="6">
    <location>
        <begin position="79"/>
        <end position="103"/>
    </location>
</feature>
<keyword evidence="4 6" id="KW-1133">Transmembrane helix</keyword>
<keyword evidence="2 6" id="KW-1003">Cell membrane</keyword>
<name>A0A0P6WPL3_9BACI</name>
<feature type="domain" description="VTT" evidence="7">
    <location>
        <begin position="61"/>
        <end position="176"/>
    </location>
</feature>
<keyword evidence="5 6" id="KW-0472">Membrane</keyword>
<organism evidence="8 9">
    <name type="scientific">Rossellomorea vietnamensis</name>
    <dbReference type="NCBI Taxonomy" id="218284"/>
    <lineage>
        <taxon>Bacteria</taxon>
        <taxon>Bacillati</taxon>
        <taxon>Bacillota</taxon>
        <taxon>Bacilli</taxon>
        <taxon>Bacillales</taxon>
        <taxon>Bacillaceae</taxon>
        <taxon>Rossellomorea</taxon>
    </lineage>
</organism>
<dbReference type="PANTHER" id="PTHR12677:SF59">
    <property type="entry name" value="GOLGI APPARATUS MEMBRANE PROTEIN TVP38-RELATED"/>
    <property type="match status" value="1"/>
</dbReference>
<feature type="transmembrane region" description="Helical" evidence="6">
    <location>
        <begin position="6"/>
        <end position="27"/>
    </location>
</feature>
<comment type="caution">
    <text evidence="8">The sequence shown here is derived from an EMBL/GenBank/DDBJ whole genome shotgun (WGS) entry which is preliminary data.</text>
</comment>
<evidence type="ECO:0000256" key="6">
    <source>
        <dbReference type="RuleBase" id="RU366058"/>
    </source>
</evidence>
<dbReference type="PANTHER" id="PTHR12677">
    <property type="entry name" value="GOLGI APPARATUS MEMBRANE PROTEIN TVP38-RELATED"/>
    <property type="match status" value="1"/>
</dbReference>
<accession>A0A0P6WPL3</accession>
<dbReference type="EMBL" id="LIXZ01000017">
    <property type="protein sequence ID" value="KPL58279.1"/>
    <property type="molecule type" value="Genomic_DNA"/>
</dbReference>